<feature type="region of interest" description="Domain IV, binds dsDNA" evidence="7">
    <location>
        <begin position="348"/>
        <end position="467"/>
    </location>
</feature>
<gene>
    <name evidence="7" type="primary">dnaA</name>
    <name evidence="12" type="ORF">A9D12_02445</name>
</gene>
<dbReference type="CDD" id="cd00009">
    <property type="entry name" value="AAA"/>
    <property type="match status" value="1"/>
</dbReference>
<dbReference type="EMBL" id="CP016033">
    <property type="protein sequence ID" value="ANK14033.1"/>
    <property type="molecule type" value="Genomic_DNA"/>
</dbReference>
<comment type="subcellular location">
    <subcellularLocation>
        <location evidence="7">Cytoplasm</location>
    </subcellularLocation>
</comment>
<keyword evidence="5 7" id="KW-0446">Lipid-binding</keyword>
<evidence type="ECO:0000313" key="13">
    <source>
        <dbReference type="Proteomes" id="UP000078263"/>
    </source>
</evidence>
<dbReference type="HAMAP" id="MF_00377">
    <property type="entry name" value="DnaA_bact"/>
    <property type="match status" value="1"/>
</dbReference>
<accession>A0A192D6B1</accession>
<keyword evidence="3 7" id="KW-0547">Nucleotide-binding</keyword>
<evidence type="ECO:0000256" key="3">
    <source>
        <dbReference type="ARBA" id="ARBA00022741"/>
    </source>
</evidence>
<dbReference type="AlphaFoldDB" id="A0A192D6B1"/>
<dbReference type="PANTHER" id="PTHR30050:SF2">
    <property type="entry name" value="CHROMOSOMAL REPLICATION INITIATOR PROTEIN DNAA"/>
    <property type="match status" value="1"/>
</dbReference>
<dbReference type="GO" id="GO:0008289">
    <property type="term" value="F:lipid binding"/>
    <property type="evidence" value="ECO:0007669"/>
    <property type="project" value="UniProtKB-KW"/>
</dbReference>
<name>A0A192D6B1_9SPHN</name>
<reference evidence="12 13" key="1">
    <citation type="submission" date="2016-05" db="EMBL/GenBank/DDBJ databases">
        <title>Compelete Genome Sequence of Bacteriochlorophyll-Synthesizing Bacterium Porphyrobacter neustonensis DSM 9434.</title>
        <authorList>
            <person name="Shi X.-L."/>
            <person name="Wu Y.-H."/>
            <person name="Cheng H."/>
            <person name="Xu L."/>
            <person name="Zhang X.-Q."/>
            <person name="Wang C.-S."/>
            <person name="Xu X.-W."/>
        </authorList>
    </citation>
    <scope>NUCLEOTIDE SEQUENCE [LARGE SCALE GENOMIC DNA]</scope>
    <source>
        <strain evidence="12 13">DSM 9434</strain>
    </source>
</reference>
<dbReference type="PROSITE" id="PS01008">
    <property type="entry name" value="DNAA"/>
    <property type="match status" value="1"/>
</dbReference>
<evidence type="ECO:0000256" key="10">
    <source>
        <dbReference type="RuleBase" id="RU004227"/>
    </source>
</evidence>
<dbReference type="Gene3D" id="1.10.1750.10">
    <property type="match status" value="1"/>
</dbReference>
<evidence type="ECO:0000256" key="6">
    <source>
        <dbReference type="ARBA" id="ARBA00023125"/>
    </source>
</evidence>
<keyword evidence="1 7" id="KW-0963">Cytoplasm</keyword>
<evidence type="ECO:0000256" key="5">
    <source>
        <dbReference type="ARBA" id="ARBA00023121"/>
    </source>
</evidence>
<feature type="binding site" evidence="7">
    <location>
        <position position="174"/>
    </location>
    <ligand>
        <name>ATP</name>
        <dbReference type="ChEBI" id="CHEBI:30616"/>
    </ligand>
</feature>
<feature type="binding site" evidence="7">
    <location>
        <position position="178"/>
    </location>
    <ligand>
        <name>ATP</name>
        <dbReference type="ChEBI" id="CHEBI:30616"/>
    </ligand>
</feature>
<evidence type="ECO:0000256" key="2">
    <source>
        <dbReference type="ARBA" id="ARBA00022705"/>
    </source>
</evidence>
<comment type="caution">
    <text evidence="7">Lacks conserved residue(s) required for the propagation of feature annotation.</text>
</comment>
<dbReference type="Pfam" id="PF00308">
    <property type="entry name" value="Bac_DnaA"/>
    <property type="match status" value="1"/>
</dbReference>
<dbReference type="CDD" id="cd06571">
    <property type="entry name" value="Bac_DnaA_C"/>
    <property type="match status" value="1"/>
</dbReference>
<dbReference type="GO" id="GO:0003688">
    <property type="term" value="F:DNA replication origin binding"/>
    <property type="evidence" value="ECO:0007669"/>
    <property type="project" value="UniProtKB-UniRule"/>
</dbReference>
<dbReference type="InterPro" id="IPR018312">
    <property type="entry name" value="Chromosome_initiator_DnaA_CS"/>
</dbReference>
<dbReference type="InterPro" id="IPR027417">
    <property type="entry name" value="P-loop_NTPase"/>
</dbReference>
<dbReference type="Pfam" id="PF08299">
    <property type="entry name" value="Bac_DnaA_C"/>
    <property type="match status" value="1"/>
</dbReference>
<dbReference type="SUPFAM" id="SSF52540">
    <property type="entry name" value="P-loop containing nucleoside triphosphate hydrolases"/>
    <property type="match status" value="1"/>
</dbReference>
<dbReference type="InterPro" id="IPR038454">
    <property type="entry name" value="DnaA_N_sf"/>
</dbReference>
<dbReference type="Gene3D" id="3.30.300.180">
    <property type="match status" value="1"/>
</dbReference>
<feature type="binding site" evidence="7">
    <location>
        <position position="177"/>
    </location>
    <ligand>
        <name>ATP</name>
        <dbReference type="ChEBI" id="CHEBI:30616"/>
    </ligand>
</feature>
<keyword evidence="2 7" id="KW-0235">DNA replication</keyword>
<dbReference type="KEGG" id="pns:A9D12_02445"/>
<dbReference type="Proteomes" id="UP000078263">
    <property type="component" value="Chromosome"/>
</dbReference>
<evidence type="ECO:0000313" key="12">
    <source>
        <dbReference type="EMBL" id="ANK14033.1"/>
    </source>
</evidence>
<dbReference type="OrthoDB" id="9807019at2"/>
<dbReference type="GO" id="GO:0006270">
    <property type="term" value="P:DNA replication initiation"/>
    <property type="evidence" value="ECO:0007669"/>
    <property type="project" value="UniProtKB-UniRule"/>
</dbReference>
<dbReference type="GO" id="GO:0005524">
    <property type="term" value="F:ATP binding"/>
    <property type="evidence" value="ECO:0007669"/>
    <property type="project" value="UniProtKB-UniRule"/>
</dbReference>
<dbReference type="NCBIfam" id="TIGR00362">
    <property type="entry name" value="DnaA"/>
    <property type="match status" value="1"/>
</dbReference>
<sequence>MEDAEAVNLAADWSDISQGLRKDLGHQLHSQWIKPIQLGALNRECGTLDLYLPTEFSANWVRDRFHDRLQLAWSIARSEVRKVNIIVHPGRRQLPELRLDDGRRPANDGVSAIAMAAGSMGDASFTSSVGLDASLTFAAFVTGEANILACNAAQRMAALEQPQFSPLYLKAATGQGKTHLLHAIGHGYLNAHPRARIFYCSAERFMVEFVQALKSSQTIEFKARLRSFDLLLVDDIQFIIGKASAQEELLYTIDALLAEGKRLVFAADRAPQALDGVEPRLLSRLSMGLVADIQPADIELRKKILVSKLARFAPLSVPEDVVDFLARTITRNVRELVGGLNKLIAYAQLTGQDVSLQLAEEQLTDILSANRRRITIDEIQRTVCQFYRIDRAEMSSKRRARAVVRPRQVAMYLSKVLTPRSYPEIGRKFGGRDHSTVIHAVRLIEDLRQRDADMDGDVRSLLRQLES</sequence>
<keyword evidence="13" id="KW-1185">Reference proteome</keyword>
<dbReference type="GO" id="GO:0005737">
    <property type="term" value="C:cytoplasm"/>
    <property type="evidence" value="ECO:0007669"/>
    <property type="project" value="UniProtKB-SubCell"/>
</dbReference>
<dbReference type="InterPro" id="IPR020591">
    <property type="entry name" value="Chromosome_initiator_DnaA-like"/>
</dbReference>
<dbReference type="InterPro" id="IPR010921">
    <property type="entry name" value="Trp_repressor/repl_initiator"/>
</dbReference>
<dbReference type="InterPro" id="IPR013159">
    <property type="entry name" value="DnaA_C"/>
</dbReference>
<dbReference type="SMART" id="SM00760">
    <property type="entry name" value="Bac_DnaA_C"/>
    <property type="match status" value="1"/>
</dbReference>
<dbReference type="Gene3D" id="3.40.50.300">
    <property type="entry name" value="P-loop containing nucleotide triphosphate hydrolases"/>
    <property type="match status" value="1"/>
</dbReference>
<dbReference type="Pfam" id="PF11638">
    <property type="entry name" value="DnaA_N"/>
    <property type="match status" value="1"/>
</dbReference>
<dbReference type="SUPFAM" id="SSF48295">
    <property type="entry name" value="TrpR-like"/>
    <property type="match status" value="1"/>
</dbReference>
<dbReference type="GO" id="GO:0005886">
    <property type="term" value="C:plasma membrane"/>
    <property type="evidence" value="ECO:0007669"/>
    <property type="project" value="TreeGrafter"/>
</dbReference>
<dbReference type="RefSeq" id="WP_068353482.1">
    <property type="nucleotide sequence ID" value="NZ_CP016033.1"/>
</dbReference>
<comment type="similarity">
    <text evidence="7 10">Belongs to the DnaA family.</text>
</comment>
<organism evidence="12 13">
    <name type="scientific">Erythrobacter neustonensis</name>
    <dbReference type="NCBI Taxonomy" id="1112"/>
    <lineage>
        <taxon>Bacteria</taxon>
        <taxon>Pseudomonadati</taxon>
        <taxon>Pseudomonadota</taxon>
        <taxon>Alphaproteobacteria</taxon>
        <taxon>Sphingomonadales</taxon>
        <taxon>Erythrobacteraceae</taxon>
        <taxon>Erythrobacter/Porphyrobacter group</taxon>
        <taxon>Erythrobacter</taxon>
    </lineage>
</organism>
<dbReference type="Gene3D" id="1.10.8.60">
    <property type="match status" value="1"/>
</dbReference>
<proteinExistence type="inferred from homology"/>
<evidence type="ECO:0000256" key="8">
    <source>
        <dbReference type="NCBIfam" id="TIGR00362"/>
    </source>
</evidence>
<feature type="domain" description="Chromosomal replication initiator DnaA C-terminal" evidence="11">
    <location>
        <begin position="375"/>
        <end position="444"/>
    </location>
</feature>
<evidence type="ECO:0000259" key="11">
    <source>
        <dbReference type="SMART" id="SM00760"/>
    </source>
</evidence>
<evidence type="ECO:0000256" key="4">
    <source>
        <dbReference type="ARBA" id="ARBA00022840"/>
    </source>
</evidence>
<comment type="domain">
    <text evidence="7">Domain I is involved in oligomerization and binding regulators, domain II is flexibile and of varying length in different bacteria, domain III forms the AAA+ region, while domain IV binds dsDNA.</text>
</comment>
<comment type="function">
    <text evidence="7 9">Plays an essential role in the initiation and regulation of chromosomal replication. ATP-DnaA binds to the origin of replication (oriC) to initiate formation of the DNA replication initiation complex once per cell cycle. Binds the DnaA box (a 9 base pair repeat at the origin) and separates the double-stranded (ds)DNA. Forms a right-handed helical filament on oriC DNA; dsDNA binds to the exterior of the filament while single-stranded (ss)DNA is stabiized in the filament's interior. The ATP-DnaA-oriC complex binds and stabilizes one strand of the AT-rich DNA unwinding element (DUE), permitting loading of DNA polymerase. After initiation quickly degrades to an ADP-DnaA complex that is not apt for DNA replication. Binds acidic phospholipids.</text>
</comment>
<dbReference type="InterPro" id="IPR001957">
    <property type="entry name" value="Chromosome_initiator_DnaA"/>
</dbReference>
<evidence type="ECO:0000256" key="1">
    <source>
        <dbReference type="ARBA" id="ARBA00022490"/>
    </source>
</evidence>
<keyword evidence="6 7" id="KW-0238">DNA-binding</keyword>
<dbReference type="InterPro" id="IPR024633">
    <property type="entry name" value="DnaA_N_dom"/>
</dbReference>
<dbReference type="InterPro" id="IPR013317">
    <property type="entry name" value="DnaA_dom"/>
</dbReference>
<feature type="region of interest" description="Domain I, interacts with DnaA modulators" evidence="7">
    <location>
        <begin position="1"/>
        <end position="107"/>
    </location>
</feature>
<keyword evidence="4 7" id="KW-0067">ATP-binding</keyword>
<comment type="subunit">
    <text evidence="7">Oligomerizes as a right-handed, spiral filament on DNA at oriC.</text>
</comment>
<dbReference type="PANTHER" id="PTHR30050">
    <property type="entry name" value="CHROMOSOMAL REPLICATION INITIATOR PROTEIN DNAA"/>
    <property type="match status" value="1"/>
</dbReference>
<dbReference type="GO" id="GO:0006275">
    <property type="term" value="P:regulation of DNA replication"/>
    <property type="evidence" value="ECO:0007669"/>
    <property type="project" value="UniProtKB-UniRule"/>
</dbReference>
<feature type="binding site" evidence="7">
    <location>
        <position position="176"/>
    </location>
    <ligand>
        <name>ATP</name>
        <dbReference type="ChEBI" id="CHEBI:30616"/>
    </ligand>
</feature>
<dbReference type="STRING" id="1112.A9D12_02445"/>
<dbReference type="PRINTS" id="PR00051">
    <property type="entry name" value="DNAA"/>
</dbReference>
<protein>
    <recommendedName>
        <fullName evidence="7 8">Chromosomal replication initiator protein DnaA</fullName>
    </recommendedName>
</protein>
<evidence type="ECO:0000256" key="9">
    <source>
        <dbReference type="RuleBase" id="RU000577"/>
    </source>
</evidence>
<evidence type="ECO:0000256" key="7">
    <source>
        <dbReference type="HAMAP-Rule" id="MF_00377"/>
    </source>
</evidence>